<name>A0A0B1S8S3_OESDE</name>
<feature type="domain" description="Glycosyl hydrolase family 13 catalytic" evidence="3">
    <location>
        <begin position="2"/>
        <end position="336"/>
    </location>
</feature>
<dbReference type="EC" id="3.2.1.20" evidence="2"/>
<keyword evidence="5" id="KW-1185">Reference proteome</keyword>
<dbReference type="InterPro" id="IPR017853">
    <property type="entry name" value="GH"/>
</dbReference>
<dbReference type="Gene3D" id="3.20.20.80">
    <property type="entry name" value="Glycosidases"/>
    <property type="match status" value="1"/>
</dbReference>
<dbReference type="Pfam" id="PF00128">
    <property type="entry name" value="Alpha-amylase"/>
    <property type="match status" value="1"/>
</dbReference>
<accession>A0A0B1S8S3</accession>
<dbReference type="GO" id="GO:0004558">
    <property type="term" value="F:alpha-1,4-glucosidase activity"/>
    <property type="evidence" value="ECO:0007669"/>
    <property type="project" value="UniProtKB-EC"/>
</dbReference>
<gene>
    <name evidence="4" type="ORF">OESDEN_20020</name>
</gene>
<comment type="catalytic activity">
    <reaction evidence="1">
        <text>Hydrolysis of terminal, non-reducing (1-&gt;4)-linked alpha-D-glucose residues with release of alpha-D-glucose.</text>
        <dbReference type="EC" id="3.2.1.20"/>
    </reaction>
</comment>
<proteinExistence type="predicted"/>
<evidence type="ECO:0000259" key="3">
    <source>
        <dbReference type="SMART" id="SM00642"/>
    </source>
</evidence>
<dbReference type="Proteomes" id="UP000053660">
    <property type="component" value="Unassembled WGS sequence"/>
</dbReference>
<dbReference type="AlphaFoldDB" id="A0A0B1S8S3"/>
<dbReference type="OrthoDB" id="1740265at2759"/>
<dbReference type="PANTHER" id="PTHR10357">
    <property type="entry name" value="ALPHA-AMYLASE FAMILY MEMBER"/>
    <property type="match status" value="1"/>
</dbReference>
<dbReference type="Gene3D" id="3.90.400.10">
    <property type="entry name" value="Oligo-1,6-glucosidase, Domain 2"/>
    <property type="match status" value="1"/>
</dbReference>
<evidence type="ECO:0000256" key="1">
    <source>
        <dbReference type="ARBA" id="ARBA00001657"/>
    </source>
</evidence>
<evidence type="ECO:0000313" key="5">
    <source>
        <dbReference type="Proteomes" id="UP000053660"/>
    </source>
</evidence>
<dbReference type="SUPFAM" id="SSF51445">
    <property type="entry name" value="(Trans)glycosidases"/>
    <property type="match status" value="1"/>
</dbReference>
<dbReference type="InterPro" id="IPR045857">
    <property type="entry name" value="O16G_dom_2"/>
</dbReference>
<dbReference type="SMART" id="SM00642">
    <property type="entry name" value="Aamy"/>
    <property type="match status" value="1"/>
</dbReference>
<evidence type="ECO:0000256" key="2">
    <source>
        <dbReference type="ARBA" id="ARBA00012741"/>
    </source>
</evidence>
<sequence>MEYFNPYDVVDHLEVDRRFGTEEDFKELVDAAHNRDMYVVMDLPVTSVSIHHPWFTGDEKDMFVTAKEGSPAFGQPNYYEFEADNTTKYLGYPGADNPVLNWSNAKVKKTIEDAVKKYLLLGVDGFHIDHISQMAFDESGKTDHDRSIAAVKELTSMVKDFIESNVDLKDKKIVLTSSRRDIGEVHAKAREIGYLHYVVDDTFATLSAEKCSNNVAECAHKALSEAYDRYPVSLFGDWFQEESFIPYWQFSNADNPRLASRFDPETANLLTFMQLTLPGAMSLYYGQELGLKDAGSPPSSRSIMQWTPSGKDHHGFLSSAEANLEKLFFAESDDAKEEDNFEVSSGKIRLI</sequence>
<dbReference type="GO" id="GO:0005975">
    <property type="term" value="P:carbohydrate metabolic process"/>
    <property type="evidence" value="ECO:0007669"/>
    <property type="project" value="InterPro"/>
</dbReference>
<evidence type="ECO:0000313" key="4">
    <source>
        <dbReference type="EMBL" id="KHJ80306.1"/>
    </source>
</evidence>
<reference evidence="4 5" key="1">
    <citation type="submission" date="2014-03" db="EMBL/GenBank/DDBJ databases">
        <title>Draft genome of the hookworm Oesophagostomum dentatum.</title>
        <authorList>
            <person name="Mitreva M."/>
        </authorList>
    </citation>
    <scope>NUCLEOTIDE SEQUENCE [LARGE SCALE GENOMIC DNA]</scope>
    <source>
        <strain evidence="4 5">OD-Hann</strain>
    </source>
</reference>
<dbReference type="EMBL" id="KN601128">
    <property type="protein sequence ID" value="KHJ80306.1"/>
    <property type="molecule type" value="Genomic_DNA"/>
</dbReference>
<dbReference type="InterPro" id="IPR006047">
    <property type="entry name" value="GH13_cat_dom"/>
</dbReference>
<organism evidence="4 5">
    <name type="scientific">Oesophagostomum dentatum</name>
    <name type="common">Nodular worm</name>
    <dbReference type="NCBI Taxonomy" id="61180"/>
    <lineage>
        <taxon>Eukaryota</taxon>
        <taxon>Metazoa</taxon>
        <taxon>Ecdysozoa</taxon>
        <taxon>Nematoda</taxon>
        <taxon>Chromadorea</taxon>
        <taxon>Rhabditida</taxon>
        <taxon>Rhabditina</taxon>
        <taxon>Rhabditomorpha</taxon>
        <taxon>Strongyloidea</taxon>
        <taxon>Strongylidae</taxon>
        <taxon>Oesophagostomum</taxon>
    </lineage>
</organism>
<protein>
    <recommendedName>
        <fullName evidence="2">alpha-glucosidase</fullName>
        <ecNumber evidence="2">3.2.1.20</ecNumber>
    </recommendedName>
</protein>
<dbReference type="PANTHER" id="PTHR10357:SF179">
    <property type="entry name" value="NEUTRAL AND BASIC AMINO ACID TRANSPORT PROTEIN RBAT"/>
    <property type="match status" value="1"/>
</dbReference>